<evidence type="ECO:0000256" key="1">
    <source>
        <dbReference type="SAM" id="MobiDB-lite"/>
    </source>
</evidence>
<accession>A0AAV7PB69</accession>
<organism evidence="2 3">
    <name type="scientific">Pleurodeles waltl</name>
    <name type="common">Iberian ribbed newt</name>
    <dbReference type="NCBI Taxonomy" id="8319"/>
    <lineage>
        <taxon>Eukaryota</taxon>
        <taxon>Metazoa</taxon>
        <taxon>Chordata</taxon>
        <taxon>Craniata</taxon>
        <taxon>Vertebrata</taxon>
        <taxon>Euteleostomi</taxon>
        <taxon>Amphibia</taxon>
        <taxon>Batrachia</taxon>
        <taxon>Caudata</taxon>
        <taxon>Salamandroidea</taxon>
        <taxon>Salamandridae</taxon>
        <taxon>Pleurodelinae</taxon>
        <taxon>Pleurodeles</taxon>
    </lineage>
</organism>
<dbReference type="AlphaFoldDB" id="A0AAV7PB69"/>
<sequence>MSVQRTWALWTHASGAWQSTSCWYPWKIVQTYGRRRKEKTEKGSKKQTGSETDGTRRKETETTGVRKEQMGTQREHGQRPKERGKRIGRPEEKGQRKQDWRRQLAKNPTREEH</sequence>
<comment type="caution">
    <text evidence="2">The sequence shown here is derived from an EMBL/GenBank/DDBJ whole genome shotgun (WGS) entry which is preliminary data.</text>
</comment>
<feature type="compositionally biased region" description="Basic and acidic residues" evidence="1">
    <location>
        <begin position="53"/>
        <end position="81"/>
    </location>
</feature>
<proteinExistence type="predicted"/>
<evidence type="ECO:0000313" key="3">
    <source>
        <dbReference type="Proteomes" id="UP001066276"/>
    </source>
</evidence>
<feature type="region of interest" description="Disordered" evidence="1">
    <location>
        <begin position="33"/>
        <end position="113"/>
    </location>
</feature>
<name>A0AAV7PB69_PLEWA</name>
<feature type="compositionally biased region" description="Basic and acidic residues" evidence="1">
    <location>
        <begin position="88"/>
        <end position="113"/>
    </location>
</feature>
<keyword evidence="3" id="KW-1185">Reference proteome</keyword>
<reference evidence="2" key="1">
    <citation type="journal article" date="2022" name="bioRxiv">
        <title>Sequencing and chromosome-scale assembly of the giantPleurodeles waltlgenome.</title>
        <authorList>
            <person name="Brown T."/>
            <person name="Elewa A."/>
            <person name="Iarovenko S."/>
            <person name="Subramanian E."/>
            <person name="Araus A.J."/>
            <person name="Petzold A."/>
            <person name="Susuki M."/>
            <person name="Suzuki K.-i.T."/>
            <person name="Hayashi T."/>
            <person name="Toyoda A."/>
            <person name="Oliveira C."/>
            <person name="Osipova E."/>
            <person name="Leigh N.D."/>
            <person name="Simon A."/>
            <person name="Yun M.H."/>
        </authorList>
    </citation>
    <scope>NUCLEOTIDE SEQUENCE</scope>
    <source>
        <strain evidence="2">20211129_DDA</strain>
        <tissue evidence="2">Liver</tissue>
    </source>
</reference>
<dbReference type="Proteomes" id="UP001066276">
    <property type="component" value="Chromosome 7"/>
</dbReference>
<dbReference type="EMBL" id="JANPWB010000011">
    <property type="protein sequence ID" value="KAJ1123813.1"/>
    <property type="molecule type" value="Genomic_DNA"/>
</dbReference>
<protein>
    <submittedName>
        <fullName evidence="2">Uncharacterized protein</fullName>
    </submittedName>
</protein>
<gene>
    <name evidence="2" type="ORF">NDU88_002280</name>
</gene>
<evidence type="ECO:0000313" key="2">
    <source>
        <dbReference type="EMBL" id="KAJ1123813.1"/>
    </source>
</evidence>